<organism evidence="1 2">
    <name type="scientific">Psychrobacter urativorans</name>
    <dbReference type="NCBI Taxonomy" id="45610"/>
    <lineage>
        <taxon>Bacteria</taxon>
        <taxon>Pseudomonadati</taxon>
        <taxon>Pseudomonadota</taxon>
        <taxon>Gammaproteobacteria</taxon>
        <taxon>Moraxellales</taxon>
        <taxon>Moraxellaceae</taxon>
        <taxon>Psychrobacter</taxon>
    </lineage>
</organism>
<reference evidence="1 2" key="1">
    <citation type="submission" date="2015-09" db="EMBL/GenBank/DDBJ databases">
        <title>Complete genome of Psychrobacter urativorans R10.10B.</title>
        <authorList>
            <person name="See-Too W.S."/>
            <person name="Chan K.G."/>
        </authorList>
    </citation>
    <scope>NUCLEOTIDE SEQUENCE [LARGE SCALE GENOMIC DNA]</scope>
    <source>
        <strain evidence="1 2">R10.10B</strain>
    </source>
</reference>
<dbReference type="Pfam" id="PF08877">
    <property type="entry name" value="MepB-like"/>
    <property type="match status" value="1"/>
</dbReference>
<dbReference type="OrthoDB" id="4954833at2"/>
<dbReference type="PIRSF" id="PIRSF032285">
    <property type="entry name" value="UCP032285"/>
    <property type="match status" value="1"/>
</dbReference>
<accession>A0A0M4TDH4</accession>
<dbReference type="AlphaFoldDB" id="A0A0M4TDH4"/>
<dbReference type="InterPro" id="IPR038231">
    <property type="entry name" value="MepB-like_sf"/>
</dbReference>
<dbReference type="EMBL" id="CP012678">
    <property type="protein sequence ID" value="ALF58891.1"/>
    <property type="molecule type" value="Genomic_DNA"/>
</dbReference>
<proteinExistence type="predicted"/>
<dbReference type="KEGG" id="pur:AOC03_01530"/>
<evidence type="ECO:0008006" key="3">
    <source>
        <dbReference type="Google" id="ProtNLM"/>
    </source>
</evidence>
<gene>
    <name evidence="1" type="ORF">AOC03_01530</name>
</gene>
<dbReference type="InterPro" id="IPR011235">
    <property type="entry name" value="MepB-like"/>
</dbReference>
<protein>
    <recommendedName>
        <fullName evidence="3">MepB family protein</fullName>
    </recommendedName>
</protein>
<evidence type="ECO:0000313" key="1">
    <source>
        <dbReference type="EMBL" id="ALF58891.1"/>
    </source>
</evidence>
<dbReference type="RefSeq" id="WP_062533287.1">
    <property type="nucleotide sequence ID" value="NZ_CP012678.1"/>
</dbReference>
<name>A0A0M4TDH4_9GAMM</name>
<evidence type="ECO:0000313" key="2">
    <source>
        <dbReference type="Proteomes" id="UP000059847"/>
    </source>
</evidence>
<dbReference type="Gene3D" id="3.40.1350.140">
    <property type="entry name" value="MepB-like"/>
    <property type="match status" value="1"/>
</dbReference>
<dbReference type="Proteomes" id="UP000059847">
    <property type="component" value="Chromosome"/>
</dbReference>
<keyword evidence="2" id="KW-1185">Reference proteome</keyword>
<sequence length="185" mass="20842">MGIYDQSEVCYPHSENSAIAVVPASFTLILEKLFNPAGYTVENVEHEIEGAEYTALKFKSNGQTVLYRQAKTTPKKTGHFVTIWKRETPSSEISPFDLNDGLDWVIIAVNNGTNFGIFVFSANLLAKKDVFSKNTKGGKRGIRVYAPWTTPTAAQAKRTKKWQTENFLNFNNCEDILNSFIRMFS</sequence>